<keyword evidence="9" id="KW-0233">DNA recombination</keyword>
<dbReference type="OrthoDB" id="193186at2759"/>
<protein>
    <submittedName>
        <fullName evidence="12">Unnamed protein product</fullName>
    </submittedName>
</protein>
<keyword evidence="8" id="KW-0808">Transferase</keyword>
<dbReference type="InterPro" id="IPR039537">
    <property type="entry name" value="Retrotran_Ty1/copia-like"/>
</dbReference>
<dbReference type="GO" id="GO:0003676">
    <property type="term" value="F:nucleic acid binding"/>
    <property type="evidence" value="ECO:0007669"/>
    <property type="project" value="InterPro"/>
</dbReference>
<evidence type="ECO:0000256" key="2">
    <source>
        <dbReference type="ARBA" id="ARBA00022723"/>
    </source>
</evidence>
<evidence type="ECO:0000256" key="10">
    <source>
        <dbReference type="SAM" id="MobiDB-lite"/>
    </source>
</evidence>
<name>A0A9W7CV34_9STRA</name>
<dbReference type="GO" id="GO:0046872">
    <property type="term" value="F:metal ion binding"/>
    <property type="evidence" value="ECO:0007669"/>
    <property type="project" value="UniProtKB-KW"/>
</dbReference>
<dbReference type="GO" id="GO:0004519">
    <property type="term" value="F:endonuclease activity"/>
    <property type="evidence" value="ECO:0007669"/>
    <property type="project" value="UniProtKB-KW"/>
</dbReference>
<evidence type="ECO:0000256" key="4">
    <source>
        <dbReference type="ARBA" id="ARBA00022801"/>
    </source>
</evidence>
<evidence type="ECO:0000256" key="9">
    <source>
        <dbReference type="ARBA" id="ARBA00023172"/>
    </source>
</evidence>
<comment type="caution">
    <text evidence="12">The sequence shown here is derived from an EMBL/GenBank/DDBJ whole genome shotgun (WGS) entry which is preliminary data.</text>
</comment>
<dbReference type="GO" id="GO:0003964">
    <property type="term" value="F:RNA-directed DNA polymerase activity"/>
    <property type="evidence" value="ECO:0007669"/>
    <property type="project" value="UniProtKB-KW"/>
</dbReference>
<gene>
    <name evidence="12" type="ORF">Pfra01_001501200</name>
</gene>
<evidence type="ECO:0000259" key="11">
    <source>
        <dbReference type="Pfam" id="PF25597"/>
    </source>
</evidence>
<dbReference type="AlphaFoldDB" id="A0A9W7CV34"/>
<keyword evidence="3" id="KW-0255">Endonuclease</keyword>
<organism evidence="12 13">
    <name type="scientific">Phytophthora fragariaefolia</name>
    <dbReference type="NCBI Taxonomy" id="1490495"/>
    <lineage>
        <taxon>Eukaryota</taxon>
        <taxon>Sar</taxon>
        <taxon>Stramenopiles</taxon>
        <taxon>Oomycota</taxon>
        <taxon>Peronosporomycetes</taxon>
        <taxon>Peronosporales</taxon>
        <taxon>Peronosporaceae</taxon>
        <taxon>Phytophthora</taxon>
    </lineage>
</organism>
<keyword evidence="8" id="KW-0239">DNA-directed DNA polymerase</keyword>
<dbReference type="Pfam" id="PF25597">
    <property type="entry name" value="SH3_retrovirus"/>
    <property type="match status" value="1"/>
</dbReference>
<reference evidence="12" key="1">
    <citation type="submission" date="2023-04" db="EMBL/GenBank/DDBJ databases">
        <title>Phytophthora fragariaefolia NBRC 109709.</title>
        <authorList>
            <person name="Ichikawa N."/>
            <person name="Sato H."/>
            <person name="Tonouchi N."/>
        </authorList>
    </citation>
    <scope>NUCLEOTIDE SEQUENCE</scope>
    <source>
        <strain evidence="12">NBRC 109709</strain>
    </source>
</reference>
<feature type="region of interest" description="Disordered" evidence="10">
    <location>
        <begin position="150"/>
        <end position="177"/>
    </location>
</feature>
<proteinExistence type="predicted"/>
<feature type="compositionally biased region" description="Basic residues" evidence="10">
    <location>
        <begin position="162"/>
        <end position="177"/>
    </location>
</feature>
<dbReference type="PANTHER" id="PTHR42648:SF11">
    <property type="entry name" value="TRANSPOSON TY4-P GAG-POL POLYPROTEIN"/>
    <property type="match status" value="1"/>
</dbReference>
<dbReference type="GO" id="GO:0006310">
    <property type="term" value="P:DNA recombination"/>
    <property type="evidence" value="ECO:0007669"/>
    <property type="project" value="UniProtKB-KW"/>
</dbReference>
<dbReference type="GO" id="GO:0015074">
    <property type="term" value="P:DNA integration"/>
    <property type="evidence" value="ECO:0007669"/>
    <property type="project" value="UniProtKB-KW"/>
</dbReference>
<evidence type="ECO:0000313" key="12">
    <source>
        <dbReference type="EMBL" id="GMF43846.1"/>
    </source>
</evidence>
<dbReference type="EMBL" id="BSXT01001594">
    <property type="protein sequence ID" value="GMF43846.1"/>
    <property type="molecule type" value="Genomic_DNA"/>
</dbReference>
<dbReference type="InterPro" id="IPR057670">
    <property type="entry name" value="SH3_retrovirus"/>
</dbReference>
<evidence type="ECO:0000256" key="5">
    <source>
        <dbReference type="ARBA" id="ARBA00022842"/>
    </source>
</evidence>
<feature type="domain" description="Retroviral polymerase SH3-like" evidence="11">
    <location>
        <begin position="69"/>
        <end position="116"/>
    </location>
</feature>
<keyword evidence="4" id="KW-0378">Hydrolase</keyword>
<dbReference type="Gene3D" id="3.30.420.10">
    <property type="entry name" value="Ribonuclease H-like superfamily/Ribonuclease H"/>
    <property type="match status" value="1"/>
</dbReference>
<accession>A0A9W7CV34</accession>
<sequence>MHRTIFNMVRCMIFDSKLAPTFWSDAAEYATYILSRSPTRANKARRSPLEVLTGKAPSLSDVVAFGTTCTVRHDPKKKMLMKRAVLGHVIGMDDITKGYRIYLPGDRIVVVTQHVENLVKSPQAHLRLRPSISLHWKTLRTRTVIRCERAPRATSASGNPPRPRRSTRICRKSRKTKREADGEIDAVNLTVVTPEGELSVGSTGGVPLVAAKGGGPSTPDENAVLAMLPDPQKYRETHQSPEAEQWTKKELEELQALIANATWTLIKCEPSTTKLHSKSVYKKKRDSNGSVLCYKARLVACGNERILGVNYTLTFAAVLEMTSGKVIFVLAHIWGVRARQVAVLNA</sequence>
<dbReference type="GO" id="GO:0003887">
    <property type="term" value="F:DNA-directed DNA polymerase activity"/>
    <property type="evidence" value="ECO:0007669"/>
    <property type="project" value="UniProtKB-KW"/>
</dbReference>
<dbReference type="InterPro" id="IPR036397">
    <property type="entry name" value="RNaseH_sf"/>
</dbReference>
<dbReference type="PANTHER" id="PTHR42648">
    <property type="entry name" value="TRANSPOSASE, PUTATIVE-RELATED"/>
    <property type="match status" value="1"/>
</dbReference>
<keyword evidence="2" id="KW-0479">Metal-binding</keyword>
<evidence type="ECO:0000256" key="6">
    <source>
        <dbReference type="ARBA" id="ARBA00022908"/>
    </source>
</evidence>
<evidence type="ECO:0000256" key="1">
    <source>
        <dbReference type="ARBA" id="ARBA00022722"/>
    </source>
</evidence>
<keyword evidence="6" id="KW-0229">DNA integration</keyword>
<keyword evidence="5" id="KW-0460">Magnesium</keyword>
<evidence type="ECO:0000313" key="13">
    <source>
        <dbReference type="Proteomes" id="UP001165121"/>
    </source>
</evidence>
<keyword evidence="1" id="KW-0540">Nuclease</keyword>
<keyword evidence="13" id="KW-1185">Reference proteome</keyword>
<evidence type="ECO:0000256" key="8">
    <source>
        <dbReference type="ARBA" id="ARBA00022932"/>
    </source>
</evidence>
<keyword evidence="8" id="KW-0548">Nucleotidyltransferase</keyword>
<dbReference type="Proteomes" id="UP001165121">
    <property type="component" value="Unassembled WGS sequence"/>
</dbReference>
<dbReference type="GO" id="GO:0016787">
    <property type="term" value="F:hydrolase activity"/>
    <property type="evidence" value="ECO:0007669"/>
    <property type="project" value="UniProtKB-KW"/>
</dbReference>
<evidence type="ECO:0000256" key="7">
    <source>
        <dbReference type="ARBA" id="ARBA00022918"/>
    </source>
</evidence>
<evidence type="ECO:0000256" key="3">
    <source>
        <dbReference type="ARBA" id="ARBA00022759"/>
    </source>
</evidence>
<keyword evidence="7" id="KW-0695">RNA-directed DNA polymerase</keyword>